<dbReference type="Proteomes" id="UP000248326">
    <property type="component" value="Unassembled WGS sequence"/>
</dbReference>
<keyword evidence="2" id="KW-1185">Reference proteome</keyword>
<evidence type="ECO:0000313" key="1">
    <source>
        <dbReference type="EMBL" id="PYE50490.1"/>
    </source>
</evidence>
<accession>A0A318S6N2</accession>
<comment type="caution">
    <text evidence="1">The sequence shown here is derived from an EMBL/GenBank/DDBJ whole genome shotgun (WGS) entry which is preliminary data.</text>
</comment>
<protein>
    <submittedName>
        <fullName evidence="1">Uncharacterized protein</fullName>
    </submittedName>
</protein>
<dbReference type="EMBL" id="QJSX01000017">
    <property type="protein sequence ID" value="PYE50490.1"/>
    <property type="molecule type" value="Genomic_DNA"/>
</dbReference>
<organism evidence="1 2">
    <name type="scientific">Deinococcus yavapaiensis KR-236</name>
    <dbReference type="NCBI Taxonomy" id="694435"/>
    <lineage>
        <taxon>Bacteria</taxon>
        <taxon>Thermotogati</taxon>
        <taxon>Deinococcota</taxon>
        <taxon>Deinococci</taxon>
        <taxon>Deinococcales</taxon>
        <taxon>Deinococcaceae</taxon>
        <taxon>Deinococcus</taxon>
    </lineage>
</organism>
<sequence>MSARVSHFGLIPRPRLYGVFNRPEQVSALRDTLATLGMNAKHLSVLEGSMGIRQLNSRGHRGGLLVRLVRNAQGMTDEQREITKYREALQREHLVVLVDMPRDDHRVKEQLRQAFQQAGASSIDYFGTFVNEQLTR</sequence>
<gene>
    <name evidence="1" type="ORF">DES52_1178</name>
</gene>
<proteinExistence type="predicted"/>
<reference evidence="1 2" key="1">
    <citation type="submission" date="2018-06" db="EMBL/GenBank/DDBJ databases">
        <title>Genomic Encyclopedia of Type Strains, Phase IV (KMG-IV): sequencing the most valuable type-strain genomes for metagenomic binning, comparative biology and taxonomic classification.</title>
        <authorList>
            <person name="Goeker M."/>
        </authorList>
    </citation>
    <scope>NUCLEOTIDE SEQUENCE [LARGE SCALE GENOMIC DNA]</scope>
    <source>
        <strain evidence="1 2">DSM 18048</strain>
    </source>
</reference>
<evidence type="ECO:0000313" key="2">
    <source>
        <dbReference type="Proteomes" id="UP000248326"/>
    </source>
</evidence>
<dbReference type="AlphaFoldDB" id="A0A318S6N2"/>
<name>A0A318S6N2_9DEIO</name>